<reference evidence="1" key="1">
    <citation type="journal article" date="2021" name="Proc. Natl. Acad. Sci. U.S.A.">
        <title>A Catalog of Tens of Thousands of Viruses from Human Metagenomes Reveals Hidden Associations with Chronic Diseases.</title>
        <authorList>
            <person name="Tisza M.J."/>
            <person name="Buck C.B."/>
        </authorList>
    </citation>
    <scope>NUCLEOTIDE SEQUENCE</scope>
    <source>
        <strain evidence="1">CtXof7</strain>
    </source>
</reference>
<organism evidence="1">
    <name type="scientific">Siphoviridae sp. ctXof7</name>
    <dbReference type="NCBI Taxonomy" id="2827888"/>
    <lineage>
        <taxon>Viruses</taxon>
        <taxon>Duplodnaviria</taxon>
        <taxon>Heunggongvirae</taxon>
        <taxon>Uroviricota</taxon>
        <taxon>Caudoviricetes</taxon>
    </lineage>
</organism>
<name>A0A8S5SHC2_9CAUD</name>
<evidence type="ECO:0000313" key="1">
    <source>
        <dbReference type="EMBL" id="DAF50235.1"/>
    </source>
</evidence>
<sequence>MPTEYLGTAAVAERVGLAVPTVRSYIRKGLMPDADVIITTPSGPMRGWAPETIDAWQASRPGQGARTDLTQTSSTPSGICELVLQESNLYFDRPIIWPPQY</sequence>
<proteinExistence type="predicted"/>
<dbReference type="EMBL" id="BK032594">
    <property type="protein sequence ID" value="DAF50235.1"/>
    <property type="molecule type" value="Genomic_DNA"/>
</dbReference>
<accession>A0A8S5SHC2</accession>
<dbReference type="SUPFAM" id="SSF46955">
    <property type="entry name" value="Putative DNA-binding domain"/>
    <property type="match status" value="1"/>
</dbReference>
<protein>
    <submittedName>
        <fullName evidence="1">Pyocin activator protein PrtN</fullName>
    </submittedName>
</protein>
<dbReference type="InterPro" id="IPR009061">
    <property type="entry name" value="DNA-bd_dom_put_sf"/>
</dbReference>